<evidence type="ECO:0000313" key="8">
    <source>
        <dbReference type="EMBL" id="WMT81807.1"/>
    </source>
</evidence>
<feature type="transmembrane region" description="Helical" evidence="7">
    <location>
        <begin position="123"/>
        <end position="144"/>
    </location>
</feature>
<dbReference type="SUPFAM" id="SSF103473">
    <property type="entry name" value="MFS general substrate transporter"/>
    <property type="match status" value="1"/>
</dbReference>
<dbReference type="InterPro" id="IPR036259">
    <property type="entry name" value="MFS_trans_sf"/>
</dbReference>
<feature type="transmembrane region" description="Helical" evidence="7">
    <location>
        <begin position="330"/>
        <end position="351"/>
    </location>
</feature>
<evidence type="ECO:0000256" key="2">
    <source>
        <dbReference type="ARBA" id="ARBA00022448"/>
    </source>
</evidence>
<feature type="transmembrane region" description="Helical" evidence="7">
    <location>
        <begin position="432"/>
        <end position="452"/>
    </location>
</feature>
<dbReference type="EMBL" id="CP101637">
    <property type="protein sequence ID" value="WMT81807.1"/>
    <property type="molecule type" value="Genomic_DNA"/>
</dbReference>
<dbReference type="PANTHER" id="PTHR23517">
    <property type="entry name" value="RESISTANCE PROTEIN MDTM, PUTATIVE-RELATED-RELATED"/>
    <property type="match status" value="1"/>
</dbReference>
<evidence type="ECO:0000256" key="3">
    <source>
        <dbReference type="ARBA" id="ARBA00022475"/>
    </source>
</evidence>
<feature type="transmembrane region" description="Helical" evidence="7">
    <location>
        <begin position="190"/>
        <end position="215"/>
    </location>
</feature>
<evidence type="ECO:0000256" key="6">
    <source>
        <dbReference type="ARBA" id="ARBA00023136"/>
    </source>
</evidence>
<dbReference type="Proteomes" id="UP001235030">
    <property type="component" value="Chromosome"/>
</dbReference>
<dbReference type="Pfam" id="PF00854">
    <property type="entry name" value="PTR2"/>
    <property type="match status" value="2"/>
</dbReference>
<evidence type="ECO:0000256" key="1">
    <source>
        <dbReference type="ARBA" id="ARBA00004651"/>
    </source>
</evidence>
<dbReference type="PANTHER" id="PTHR23517:SF15">
    <property type="entry name" value="PROTON-DEPENDENT OLIGOPEPTIDE FAMILY TRANSPORT PROTEIN"/>
    <property type="match status" value="1"/>
</dbReference>
<feature type="transmembrane region" description="Helical" evidence="7">
    <location>
        <begin position="296"/>
        <end position="318"/>
    </location>
</feature>
<evidence type="ECO:0000256" key="4">
    <source>
        <dbReference type="ARBA" id="ARBA00022692"/>
    </source>
</evidence>
<feature type="transmembrane region" description="Helical" evidence="7">
    <location>
        <begin position="46"/>
        <end position="63"/>
    </location>
</feature>
<dbReference type="CDD" id="cd17346">
    <property type="entry name" value="MFS_DtpA_like"/>
    <property type="match status" value="1"/>
</dbReference>
<feature type="transmembrane region" description="Helical" evidence="7">
    <location>
        <begin position="252"/>
        <end position="276"/>
    </location>
</feature>
<name>A0ABY9Q5H1_9FIRM</name>
<dbReference type="InterPro" id="IPR050171">
    <property type="entry name" value="MFS_Transporters"/>
</dbReference>
<reference evidence="8 9" key="1">
    <citation type="submission" date="2022-07" db="EMBL/GenBank/DDBJ databases">
        <title>Genome sequence of Terrisporobacter mayombei DSM6539.</title>
        <authorList>
            <person name="Boeer T."/>
            <person name="Bengelsdorf F.R."/>
            <person name="Daniel R."/>
            <person name="Poehlein A."/>
        </authorList>
    </citation>
    <scope>NUCLEOTIDE SEQUENCE [LARGE SCALE GENOMIC DNA]</scope>
    <source>
        <strain evidence="8 9">DSM 6539</strain>
    </source>
</reference>
<feature type="transmembrane region" description="Helical" evidence="7">
    <location>
        <begin position="366"/>
        <end position="388"/>
    </location>
</feature>
<feature type="transmembrane region" description="Helical" evidence="7">
    <location>
        <begin position="165"/>
        <end position="184"/>
    </location>
</feature>
<dbReference type="InterPro" id="IPR005279">
    <property type="entry name" value="Dipep/tripep_permease"/>
</dbReference>
<keyword evidence="3" id="KW-1003">Cell membrane</keyword>
<feature type="transmembrane region" description="Helical" evidence="7">
    <location>
        <begin position="400"/>
        <end position="420"/>
    </location>
</feature>
<feature type="transmembrane region" description="Helical" evidence="7">
    <location>
        <begin position="69"/>
        <end position="86"/>
    </location>
</feature>
<evidence type="ECO:0000256" key="7">
    <source>
        <dbReference type="SAM" id="Phobius"/>
    </source>
</evidence>
<protein>
    <submittedName>
        <fullName evidence="8">Di-/tripeptide transporter</fullName>
    </submittedName>
</protein>
<feature type="transmembrane region" description="Helical" evidence="7">
    <location>
        <begin position="98"/>
        <end position="117"/>
    </location>
</feature>
<organism evidence="8 9">
    <name type="scientific">Terrisporobacter mayombei</name>
    <dbReference type="NCBI Taxonomy" id="1541"/>
    <lineage>
        <taxon>Bacteria</taxon>
        <taxon>Bacillati</taxon>
        <taxon>Bacillota</taxon>
        <taxon>Clostridia</taxon>
        <taxon>Peptostreptococcales</taxon>
        <taxon>Peptostreptococcaceae</taxon>
        <taxon>Terrisporobacter</taxon>
    </lineage>
</organism>
<evidence type="ECO:0000256" key="5">
    <source>
        <dbReference type="ARBA" id="ARBA00022989"/>
    </source>
</evidence>
<dbReference type="Gene3D" id="1.20.1250.20">
    <property type="entry name" value="MFS general substrate transporter like domains"/>
    <property type="match status" value="2"/>
</dbReference>
<accession>A0ABY9Q5H1</accession>
<keyword evidence="2" id="KW-0813">Transport</keyword>
<gene>
    <name evidence="8" type="primary">dtpT_3</name>
    <name evidence="8" type="ORF">TEMA_21550</name>
</gene>
<dbReference type="InterPro" id="IPR000109">
    <property type="entry name" value="POT_fam"/>
</dbReference>
<evidence type="ECO:0000313" key="9">
    <source>
        <dbReference type="Proteomes" id="UP001235030"/>
    </source>
</evidence>
<keyword evidence="9" id="KW-1185">Reference proteome</keyword>
<keyword evidence="6 7" id="KW-0472">Membrane</keyword>
<keyword evidence="4 7" id="KW-0812">Transmembrane</keyword>
<comment type="subcellular location">
    <subcellularLocation>
        <location evidence="1">Cell membrane</location>
        <topology evidence="1">Multi-pass membrane protein</topology>
    </subcellularLocation>
</comment>
<proteinExistence type="predicted"/>
<keyword evidence="5 7" id="KW-1133">Transmembrane helix</keyword>
<sequence length="472" mass="51365">MEDTQKIHYMGDNMENTVKSKKKPLAFYLCSGAFSFERSAYYGSKGILLLFIAASVATGGLGLTSDQAALAVSNLVAFTYLAPIFGGMVCDRWVGARYAIPAGMLIMGAGYFIGANATDISGINIMIALVALGTGLFKGNLSALTGTLFKDQDQLDSAFSTQYSFINIGSFFGTTFFGFAYMYLFNKGGVLGYTACFKFSAAIMIVGAIIFVLGWKLLGEHGKKPFLAGQEKDDSTKNDSKEPLTVMEKKRVMAIVLVSTFSVIFWLFWYVTYLAVYDYGGAFVDMSIGNFQVPLLWFDSENAFLCIALGPVLGSLWYKLSQRPQGDLSLFKKTGIGLAFLGVAFLMLVGAEFTRGIGAPETAKASIMWIIAFGFFLSLGEMCFSPLGNSFVSKYAPKKYLAVLMGVWTFATFIAGKTHGAIYNFTKQFDMITVYTVIPVILFVCAVALFALDKNLSKLVADDNENGENKVA</sequence>